<comment type="caution">
    <text evidence="3">The sequence shown here is derived from an EMBL/GenBank/DDBJ whole genome shotgun (WGS) entry which is preliminary data.</text>
</comment>
<dbReference type="NCBIfam" id="TIGR00277">
    <property type="entry name" value="HDIG"/>
    <property type="match status" value="1"/>
</dbReference>
<dbReference type="PANTHER" id="PTHR43155">
    <property type="entry name" value="CYCLIC DI-GMP PHOSPHODIESTERASE PA4108-RELATED"/>
    <property type="match status" value="1"/>
</dbReference>
<reference evidence="4" key="1">
    <citation type="journal article" date="2019" name="Int. J. Syst. Evol. Microbiol.">
        <title>The Global Catalogue of Microorganisms (GCM) 10K type strain sequencing project: providing services to taxonomists for standard genome sequencing and annotation.</title>
        <authorList>
            <consortium name="The Broad Institute Genomics Platform"/>
            <consortium name="The Broad Institute Genome Sequencing Center for Infectious Disease"/>
            <person name="Wu L."/>
            <person name="Ma J."/>
        </authorList>
    </citation>
    <scope>NUCLEOTIDE SEQUENCE [LARGE SCALE GENOMIC DNA]</scope>
    <source>
        <strain evidence="4">CGMCC 1.15474</strain>
    </source>
</reference>
<dbReference type="SUPFAM" id="SSF109604">
    <property type="entry name" value="HD-domain/PDEase-like"/>
    <property type="match status" value="1"/>
</dbReference>
<feature type="transmembrane region" description="Helical" evidence="1">
    <location>
        <begin position="43"/>
        <end position="71"/>
    </location>
</feature>
<dbReference type="EC" id="3.1.4.-" evidence="3"/>
<dbReference type="PROSITE" id="PS51832">
    <property type="entry name" value="HD_GYP"/>
    <property type="match status" value="1"/>
</dbReference>
<protein>
    <submittedName>
        <fullName evidence="3">HD-GYP domain-containing protein</fullName>
        <ecNumber evidence="3">3.1.4.-</ecNumber>
    </submittedName>
</protein>
<keyword evidence="1" id="KW-0472">Membrane</keyword>
<keyword evidence="3" id="KW-0378">Hydrolase</keyword>
<evidence type="ECO:0000313" key="3">
    <source>
        <dbReference type="EMBL" id="MFD2214807.1"/>
    </source>
</evidence>
<evidence type="ECO:0000313" key="4">
    <source>
        <dbReference type="Proteomes" id="UP001597318"/>
    </source>
</evidence>
<feature type="transmembrane region" description="Helical" evidence="1">
    <location>
        <begin position="91"/>
        <end position="112"/>
    </location>
</feature>
<feature type="domain" description="HD-GYP" evidence="2">
    <location>
        <begin position="114"/>
        <end position="311"/>
    </location>
</feature>
<keyword evidence="1" id="KW-0812">Transmembrane</keyword>
<dbReference type="InterPro" id="IPR037522">
    <property type="entry name" value="HD_GYP_dom"/>
</dbReference>
<evidence type="ECO:0000259" key="2">
    <source>
        <dbReference type="PROSITE" id="PS51832"/>
    </source>
</evidence>
<dbReference type="Pfam" id="PF13487">
    <property type="entry name" value="HD_5"/>
    <property type="match status" value="1"/>
</dbReference>
<gene>
    <name evidence="3" type="ORF">ACFSKK_14045</name>
</gene>
<dbReference type="InterPro" id="IPR006675">
    <property type="entry name" value="HDIG_dom"/>
</dbReference>
<dbReference type="SMART" id="SM00471">
    <property type="entry name" value="HDc"/>
    <property type="match status" value="1"/>
</dbReference>
<dbReference type="GO" id="GO:0016787">
    <property type="term" value="F:hydrolase activity"/>
    <property type="evidence" value="ECO:0007669"/>
    <property type="project" value="UniProtKB-KW"/>
</dbReference>
<name>A0ABW5BXD1_9BACI</name>
<accession>A0ABW5BXD1</accession>
<organism evidence="3 4">
    <name type="scientific">Metabacillus endolithicus</name>
    <dbReference type="NCBI Taxonomy" id="1535204"/>
    <lineage>
        <taxon>Bacteria</taxon>
        <taxon>Bacillati</taxon>
        <taxon>Bacillota</taxon>
        <taxon>Bacilli</taxon>
        <taxon>Bacillales</taxon>
        <taxon>Bacillaceae</taxon>
        <taxon>Metabacillus</taxon>
    </lineage>
</organism>
<dbReference type="RefSeq" id="WP_247346265.1">
    <property type="nucleotide sequence ID" value="NZ_CP095550.1"/>
</dbReference>
<dbReference type="EMBL" id="JBHUIK010000003">
    <property type="protein sequence ID" value="MFD2214807.1"/>
    <property type="molecule type" value="Genomic_DNA"/>
</dbReference>
<dbReference type="Gene3D" id="1.10.3210.10">
    <property type="entry name" value="Hypothetical protein af1432"/>
    <property type="match status" value="1"/>
</dbReference>
<keyword evidence="4" id="KW-1185">Reference proteome</keyword>
<proteinExistence type="predicted"/>
<sequence>MNIYHDTSSINPLLVTLSKFRWVLYIISGFILFTADKAPYGRFVVVLLMLVMILLGLIYKSLIVLLMQSGLVTLARYLLAPDSIPYIDSYFLVWVYYFIVGAAISVLVSSYIRQQQVNVELAASFSRLLDSRDQYTAMHSENVAYYAKMIAEELGLPEQKVKSVYLGGLLHDIGKISIPEAILNKKDKLTAEEYNAIKDHPSVGYQTLKNLSTYKDTGILDIILHHHERYDGKGYPNGLKGEEIPYLARIAAVADAFDAMTTSRVYRGKKNIEAALAEIKKSKGTQFDPAIADAFITYVEKNKYHLMKKEH</sequence>
<keyword evidence="1" id="KW-1133">Transmembrane helix</keyword>
<dbReference type="CDD" id="cd00077">
    <property type="entry name" value="HDc"/>
    <property type="match status" value="1"/>
</dbReference>
<feature type="transmembrane region" description="Helical" evidence="1">
    <location>
        <begin position="20"/>
        <end position="36"/>
    </location>
</feature>
<dbReference type="InterPro" id="IPR003607">
    <property type="entry name" value="HD/PDEase_dom"/>
</dbReference>
<dbReference type="Proteomes" id="UP001597318">
    <property type="component" value="Unassembled WGS sequence"/>
</dbReference>
<evidence type="ECO:0000256" key="1">
    <source>
        <dbReference type="SAM" id="Phobius"/>
    </source>
</evidence>